<dbReference type="Proteomes" id="UP000095280">
    <property type="component" value="Unplaced"/>
</dbReference>
<dbReference type="SUPFAM" id="SSF48403">
    <property type="entry name" value="Ankyrin repeat"/>
    <property type="match status" value="1"/>
</dbReference>
<dbReference type="Gene3D" id="3.10.10.10">
    <property type="entry name" value="HIV Type 1 Reverse Transcriptase, subunit A, domain 1"/>
    <property type="match status" value="1"/>
</dbReference>
<dbReference type="SUPFAM" id="SSF56672">
    <property type="entry name" value="DNA/RNA polymerases"/>
    <property type="match status" value="1"/>
</dbReference>
<feature type="compositionally biased region" description="Low complexity" evidence="2">
    <location>
        <begin position="361"/>
        <end position="373"/>
    </location>
</feature>
<dbReference type="Gene3D" id="3.30.70.270">
    <property type="match status" value="1"/>
</dbReference>
<feature type="region of interest" description="Disordered" evidence="2">
    <location>
        <begin position="185"/>
        <end position="215"/>
    </location>
</feature>
<accession>A0A1I8GEU5</accession>
<feature type="repeat" description="ANK" evidence="1">
    <location>
        <begin position="130"/>
        <end position="162"/>
    </location>
</feature>
<keyword evidence="1" id="KW-0040">ANK repeat</keyword>
<dbReference type="InterPro" id="IPR036770">
    <property type="entry name" value="Ankyrin_rpt-contain_sf"/>
</dbReference>
<dbReference type="InterPro" id="IPR052055">
    <property type="entry name" value="Hepadnavirus_pol/RT"/>
</dbReference>
<dbReference type="InterPro" id="IPR002110">
    <property type="entry name" value="Ankyrin_rpt"/>
</dbReference>
<reference evidence="5" key="1">
    <citation type="submission" date="2016-11" db="UniProtKB">
        <authorList>
            <consortium name="WormBaseParasite"/>
        </authorList>
    </citation>
    <scope>IDENTIFICATION</scope>
</reference>
<dbReference type="PROSITE" id="PS50088">
    <property type="entry name" value="ANK_REPEAT"/>
    <property type="match status" value="2"/>
</dbReference>
<keyword evidence="4" id="KW-1185">Reference proteome</keyword>
<feature type="region of interest" description="Disordered" evidence="2">
    <location>
        <begin position="1247"/>
        <end position="1282"/>
    </location>
</feature>
<name>A0A1I8GEU5_9PLAT</name>
<feature type="compositionally biased region" description="Low complexity" evidence="2">
    <location>
        <begin position="108"/>
        <end position="124"/>
    </location>
</feature>
<feature type="domain" description="Reverse transcriptase" evidence="3">
    <location>
        <begin position="701"/>
        <end position="895"/>
    </location>
</feature>
<dbReference type="InterPro" id="IPR043128">
    <property type="entry name" value="Rev_trsase/Diguanyl_cyclase"/>
</dbReference>
<dbReference type="Gene3D" id="1.25.40.20">
    <property type="entry name" value="Ankyrin repeat-containing domain"/>
    <property type="match status" value="2"/>
</dbReference>
<evidence type="ECO:0000256" key="2">
    <source>
        <dbReference type="SAM" id="MobiDB-lite"/>
    </source>
</evidence>
<dbReference type="PANTHER" id="PTHR33050:SF7">
    <property type="entry name" value="RIBONUCLEASE H"/>
    <property type="match status" value="1"/>
</dbReference>
<dbReference type="PANTHER" id="PTHR33050">
    <property type="entry name" value="REVERSE TRANSCRIPTASE DOMAIN-CONTAINING PROTEIN"/>
    <property type="match status" value="1"/>
</dbReference>
<dbReference type="InterPro" id="IPR000477">
    <property type="entry name" value="RT_dom"/>
</dbReference>
<dbReference type="PROSITE" id="PS50297">
    <property type="entry name" value="ANK_REP_REGION"/>
    <property type="match status" value="2"/>
</dbReference>
<feature type="repeat" description="ANK" evidence="1">
    <location>
        <begin position="265"/>
        <end position="297"/>
    </location>
</feature>
<proteinExistence type="predicted"/>
<feature type="region of interest" description="Disordered" evidence="2">
    <location>
        <begin position="361"/>
        <end position="384"/>
    </location>
</feature>
<protein>
    <submittedName>
        <fullName evidence="5">Reverse transcriptase domain-containing protein</fullName>
    </submittedName>
</protein>
<dbReference type="SMART" id="SM00248">
    <property type="entry name" value="ANK"/>
    <property type="match status" value="4"/>
</dbReference>
<evidence type="ECO:0000259" key="3">
    <source>
        <dbReference type="PROSITE" id="PS50878"/>
    </source>
</evidence>
<feature type="region of interest" description="Disordered" evidence="2">
    <location>
        <begin position="103"/>
        <end position="125"/>
    </location>
</feature>
<evidence type="ECO:0000256" key="1">
    <source>
        <dbReference type="PROSITE-ProRule" id="PRU00023"/>
    </source>
</evidence>
<dbReference type="PROSITE" id="PS50878">
    <property type="entry name" value="RT_POL"/>
    <property type="match status" value="1"/>
</dbReference>
<dbReference type="InterPro" id="IPR043502">
    <property type="entry name" value="DNA/RNA_pol_sf"/>
</dbReference>
<organism evidence="4 5">
    <name type="scientific">Macrostomum lignano</name>
    <dbReference type="NCBI Taxonomy" id="282301"/>
    <lineage>
        <taxon>Eukaryota</taxon>
        <taxon>Metazoa</taxon>
        <taxon>Spiralia</taxon>
        <taxon>Lophotrochozoa</taxon>
        <taxon>Platyhelminthes</taxon>
        <taxon>Rhabditophora</taxon>
        <taxon>Macrostomorpha</taxon>
        <taxon>Macrostomida</taxon>
        <taxon>Macrostomidae</taxon>
        <taxon>Macrostomum</taxon>
    </lineage>
</organism>
<dbReference type="WBParaSite" id="maker-uti_cns_0001718-snap-gene-0.2-mRNA-1">
    <property type="protein sequence ID" value="maker-uti_cns_0001718-snap-gene-0.2-mRNA-1"/>
    <property type="gene ID" value="maker-uti_cns_0001718-snap-gene-0.2"/>
</dbReference>
<sequence length="1282" mass="141268">MEAMQPDIVAACLLSSRKETKAKKKPNFLLVDNIFASAKVGIERTIKQKAGAIGAEVKHQQIVGKQVVYFWVQAEITVENPAQSIEANAGQVRAQGDLSAHLSRRSSSRCSSRSSRETAASSVSGGQDFLGRSLLHVASFLRNAEAARLLVEASANVNLAAADGSTPLHCAVLGSSERLTRLLAAASRSESSRPDGDGPTCAATDSRQEPPPVSGAAVPLPTSLFLCVLHGRAGVVDVLTGNVEIVRILLSAAADPDRRNPNCPRGSAPLHEAEQFGNIDVMSQLISAGVNTEITDEEGFTPFSPKPEPMLINLQKVRKGRAELVAMLLRAGARVDLLNSNGRTPLALAPLYRSADRPVSGGAAPGAARGCPKPCEPPGSSRPTRQFRAALQDILRHPMDYNDFFMFGSFADGWGSSLETLNGEISWDSDIDVTFIESDRLSELLQLIGELPDCARLARESLRLMAHLKVGAPLDAAGAAAGLTGQESSGIECPESPGGGSELLSVGEAKELVWRHLEETDSAAVLQFVFEESLDFRFLPSRVKKIFRIIFSGQFLATEAAVSRAMRTGTKLGEVCGLRQAAKPMLRMSKSISSLCQYLSTAVSSTAASAAARQIKNLRVFALARLGNRQNTAAEAKWPAKPPNSRMSDPDTEFILNGIRKGFEITNQSNILAASEENHRSATCPENREQVEKLILEELKNNRYMLVKDKPLIVSPLGAVAKSPGGLRLIHDASLPRGRSINEYFKQDKKLRFSTVNAFTKKLKPGWFMAKIDLAKAYRSCPVSSTAYSITGLRWTFSGESEPRYLVDTCLGFGFAASVNIFHRLSEAVKRMMVRRGYHVICNYLDDFAVAASTLEACQEAYSTLLSLLRRLGFSINWENLSPPSKSMVFLGIHIDTAEGRLTLPQEKLESLQSLLDAAAASKRLSKKQLQKLCGKIGWFCEVARAGRSLLRGLINLTNSLDLPHHKMRIEGQLGEQLRFWRSATNWMHGIELWPAFANRLVVETDACLSGGAAVISDGTRTDWMYVNWLADFSGALHGLHINYPEGVMPLLFIILFKEHSSRKPEGKLTVNKMNFKTLSNRFRIGVRSHSKCISIRKWYKFDEEYRPGLPGMELTVHQFCHLGSLKERLEEFARKCIDAQCLLGGNRQVVVQNGVITLWRLPTVLGPPVHLRHALPLPTKLWREVWAQKHWVLDKIDKREPPVKPPIGDPWDTTLRSLKSPAEWDDHWEAFQAVQAEFRKRFASETLEEPPTAEKNQQPSFHQPPMKRRAMHEATTGHFVN</sequence>
<evidence type="ECO:0000313" key="4">
    <source>
        <dbReference type="Proteomes" id="UP000095280"/>
    </source>
</evidence>
<evidence type="ECO:0000313" key="5">
    <source>
        <dbReference type="WBParaSite" id="maker-uti_cns_0001718-snap-gene-0.2-mRNA-1"/>
    </source>
</evidence>
<dbReference type="Pfam" id="PF00023">
    <property type="entry name" value="Ank"/>
    <property type="match status" value="1"/>
</dbReference>
<dbReference type="Pfam" id="PF00078">
    <property type="entry name" value="RVT_1"/>
    <property type="match status" value="1"/>
</dbReference>